<dbReference type="PANTHER" id="PTHR11956:SF5">
    <property type="entry name" value="ARGININE--TRNA LIGASE, CYTOPLASMIC"/>
    <property type="match status" value="1"/>
</dbReference>
<proteinExistence type="predicted"/>
<dbReference type="EMBL" id="UZAM01014409">
    <property type="protein sequence ID" value="VDP33754.1"/>
    <property type="molecule type" value="Genomic_DNA"/>
</dbReference>
<keyword evidence="5" id="KW-1185">Reference proteome</keyword>
<dbReference type="InterPro" id="IPR008909">
    <property type="entry name" value="DALR_anticod-bd"/>
</dbReference>
<organism evidence="6">
    <name type="scientific">Soboliphyme baturini</name>
    <dbReference type="NCBI Taxonomy" id="241478"/>
    <lineage>
        <taxon>Eukaryota</taxon>
        <taxon>Metazoa</taxon>
        <taxon>Ecdysozoa</taxon>
        <taxon>Nematoda</taxon>
        <taxon>Enoplea</taxon>
        <taxon>Dorylaimia</taxon>
        <taxon>Dioctophymatida</taxon>
        <taxon>Dioctophymatoidea</taxon>
        <taxon>Soboliphymatidae</taxon>
        <taxon>Soboliphyme</taxon>
    </lineage>
</organism>
<sequence length="95" mass="11046">MLPDEREYKLAKTILKWNDVLLSVLEAFYVHYLCDYLYQLACTFTEFYDGCYCIERNSSGDIVNIRMERMVLCEMTADVLAVGLGILGIRTIEKM</sequence>
<dbReference type="GO" id="GO:0006420">
    <property type="term" value="P:arginyl-tRNA aminoacylation"/>
    <property type="evidence" value="ECO:0007669"/>
    <property type="project" value="InterPro"/>
</dbReference>
<accession>A0A183J481</accession>
<dbReference type="Proteomes" id="UP000270296">
    <property type="component" value="Unassembled WGS sequence"/>
</dbReference>
<dbReference type="OrthoDB" id="68056at2759"/>
<dbReference type="GO" id="GO:0004814">
    <property type="term" value="F:arginine-tRNA ligase activity"/>
    <property type="evidence" value="ECO:0007669"/>
    <property type="project" value="UniProtKB-EC"/>
</dbReference>
<dbReference type="GO" id="GO:0005524">
    <property type="term" value="F:ATP binding"/>
    <property type="evidence" value="ECO:0007669"/>
    <property type="project" value="InterPro"/>
</dbReference>
<feature type="domain" description="DALR anticodon binding" evidence="3">
    <location>
        <begin position="2"/>
        <end position="95"/>
    </location>
</feature>
<dbReference type="SUPFAM" id="SSF47323">
    <property type="entry name" value="Anticodon-binding domain of a subclass of class I aminoacyl-tRNA synthetases"/>
    <property type="match status" value="1"/>
</dbReference>
<evidence type="ECO:0000313" key="4">
    <source>
        <dbReference type="EMBL" id="VDP33754.1"/>
    </source>
</evidence>
<dbReference type="Gene3D" id="1.10.730.10">
    <property type="entry name" value="Isoleucyl-tRNA Synthetase, Domain 1"/>
    <property type="match status" value="1"/>
</dbReference>
<dbReference type="InterPro" id="IPR009080">
    <property type="entry name" value="tRNAsynth_Ia_anticodon-bd"/>
</dbReference>
<dbReference type="Pfam" id="PF05746">
    <property type="entry name" value="DALR_1"/>
    <property type="match status" value="1"/>
</dbReference>
<gene>
    <name evidence="4" type="ORF">SBAD_LOCUS10679</name>
</gene>
<reference evidence="6" key="1">
    <citation type="submission" date="2016-06" db="UniProtKB">
        <authorList>
            <consortium name="WormBaseParasite"/>
        </authorList>
    </citation>
    <scope>IDENTIFICATION</scope>
</reference>
<dbReference type="EC" id="6.1.1.19" evidence="1"/>
<name>A0A183J481_9BILA</name>
<evidence type="ECO:0000313" key="6">
    <source>
        <dbReference type="WBParaSite" id="SBAD_0001105001-mRNA-1"/>
    </source>
</evidence>
<dbReference type="WBParaSite" id="SBAD_0001105001-mRNA-1">
    <property type="protein sequence ID" value="SBAD_0001105001-mRNA-1"/>
    <property type="gene ID" value="SBAD_0001105001"/>
</dbReference>
<evidence type="ECO:0000256" key="2">
    <source>
        <dbReference type="ARBA" id="ARBA00049339"/>
    </source>
</evidence>
<dbReference type="InterPro" id="IPR001278">
    <property type="entry name" value="Arg-tRNA-ligase"/>
</dbReference>
<evidence type="ECO:0000259" key="3">
    <source>
        <dbReference type="SMART" id="SM00836"/>
    </source>
</evidence>
<dbReference type="SMART" id="SM00836">
    <property type="entry name" value="DALR_1"/>
    <property type="match status" value="1"/>
</dbReference>
<dbReference type="PANTHER" id="PTHR11956">
    <property type="entry name" value="ARGINYL-TRNA SYNTHETASE"/>
    <property type="match status" value="1"/>
</dbReference>
<protein>
    <recommendedName>
        <fullName evidence="1">arginine--tRNA ligase</fullName>
        <ecNumber evidence="1">6.1.1.19</ecNumber>
    </recommendedName>
</protein>
<evidence type="ECO:0000256" key="1">
    <source>
        <dbReference type="ARBA" id="ARBA00012837"/>
    </source>
</evidence>
<evidence type="ECO:0000313" key="5">
    <source>
        <dbReference type="Proteomes" id="UP000270296"/>
    </source>
</evidence>
<comment type="catalytic activity">
    <reaction evidence="2">
        <text>tRNA(Arg) + L-arginine + ATP = L-arginyl-tRNA(Arg) + AMP + diphosphate</text>
        <dbReference type="Rhea" id="RHEA:20301"/>
        <dbReference type="Rhea" id="RHEA-COMP:9658"/>
        <dbReference type="Rhea" id="RHEA-COMP:9673"/>
        <dbReference type="ChEBI" id="CHEBI:30616"/>
        <dbReference type="ChEBI" id="CHEBI:32682"/>
        <dbReference type="ChEBI" id="CHEBI:33019"/>
        <dbReference type="ChEBI" id="CHEBI:78442"/>
        <dbReference type="ChEBI" id="CHEBI:78513"/>
        <dbReference type="ChEBI" id="CHEBI:456215"/>
        <dbReference type="EC" id="6.1.1.19"/>
    </reaction>
</comment>
<reference evidence="4 5" key="2">
    <citation type="submission" date="2018-11" db="EMBL/GenBank/DDBJ databases">
        <authorList>
            <consortium name="Pathogen Informatics"/>
        </authorList>
    </citation>
    <scope>NUCLEOTIDE SEQUENCE [LARGE SCALE GENOMIC DNA]</scope>
</reference>
<dbReference type="AlphaFoldDB" id="A0A183J481"/>